<keyword evidence="2" id="KW-0472">Membrane</keyword>
<dbReference type="InParanoid" id="W0RGZ4"/>
<protein>
    <submittedName>
        <fullName evidence="3">Uncharacterized protein</fullName>
    </submittedName>
</protein>
<feature type="transmembrane region" description="Helical" evidence="2">
    <location>
        <begin position="48"/>
        <end position="69"/>
    </location>
</feature>
<evidence type="ECO:0000256" key="1">
    <source>
        <dbReference type="SAM" id="MobiDB-lite"/>
    </source>
</evidence>
<name>W0RGZ4_9BACT</name>
<dbReference type="STRING" id="861299.J421_2842"/>
<dbReference type="HOGENOM" id="CLU_2734252_0_0_0"/>
<dbReference type="Proteomes" id="UP000019151">
    <property type="component" value="Chromosome"/>
</dbReference>
<dbReference type="AlphaFoldDB" id="W0RGZ4"/>
<gene>
    <name evidence="3" type="ORF">J421_2842</name>
</gene>
<proteinExistence type="predicted"/>
<evidence type="ECO:0000313" key="3">
    <source>
        <dbReference type="EMBL" id="AHG90379.1"/>
    </source>
</evidence>
<feature type="region of interest" description="Disordered" evidence="1">
    <location>
        <begin position="1"/>
        <end position="38"/>
    </location>
</feature>
<keyword evidence="2" id="KW-0812">Transmembrane</keyword>
<dbReference type="KEGG" id="gba:J421_2842"/>
<sequence length="71" mass="7612">MSGAPLSATPPGGVSPAPRIPERPPAPSSPVLPHQGNAVRERRERVRVYYLVLGAAAILVALLSLWQLLHR</sequence>
<accession>W0RGZ4</accession>
<dbReference type="EMBL" id="CP007128">
    <property type="protein sequence ID" value="AHG90379.1"/>
    <property type="molecule type" value="Genomic_DNA"/>
</dbReference>
<dbReference type="RefSeq" id="WP_104022626.1">
    <property type="nucleotide sequence ID" value="NZ_CP007128.1"/>
</dbReference>
<organism evidence="3 4">
    <name type="scientific">Gemmatirosa kalamazoonensis</name>
    <dbReference type="NCBI Taxonomy" id="861299"/>
    <lineage>
        <taxon>Bacteria</taxon>
        <taxon>Pseudomonadati</taxon>
        <taxon>Gemmatimonadota</taxon>
        <taxon>Gemmatimonadia</taxon>
        <taxon>Gemmatimonadales</taxon>
        <taxon>Gemmatimonadaceae</taxon>
        <taxon>Gemmatirosa</taxon>
    </lineage>
</organism>
<evidence type="ECO:0000313" key="4">
    <source>
        <dbReference type="Proteomes" id="UP000019151"/>
    </source>
</evidence>
<keyword evidence="2" id="KW-1133">Transmembrane helix</keyword>
<keyword evidence="4" id="KW-1185">Reference proteome</keyword>
<reference evidence="3 4" key="1">
    <citation type="journal article" date="2014" name="Genome Announc.">
        <title>Genome Sequence and Methylome of Soil Bacterium Gemmatirosa kalamazoonensis KBS708T, a Member of the Rarely Cultivated Gemmatimonadetes Phylum.</title>
        <authorList>
            <person name="Debruyn J.M."/>
            <person name="Radosevich M."/>
            <person name="Wommack K.E."/>
            <person name="Polson S.W."/>
            <person name="Hauser L.J."/>
            <person name="Fawaz M.N."/>
            <person name="Korlach J."/>
            <person name="Tsai Y.C."/>
        </authorList>
    </citation>
    <scope>NUCLEOTIDE SEQUENCE [LARGE SCALE GENOMIC DNA]</scope>
    <source>
        <strain evidence="3 4">KBS708</strain>
    </source>
</reference>
<evidence type="ECO:0000256" key="2">
    <source>
        <dbReference type="SAM" id="Phobius"/>
    </source>
</evidence>